<evidence type="ECO:0000256" key="2">
    <source>
        <dbReference type="SAM" id="SignalP"/>
    </source>
</evidence>
<dbReference type="GO" id="GO:0004722">
    <property type="term" value="F:protein serine/threonine phosphatase activity"/>
    <property type="evidence" value="ECO:0007669"/>
    <property type="project" value="InterPro"/>
</dbReference>
<keyword evidence="2" id="KW-0732">Signal</keyword>
<accession>A0A0G4HTH8</accession>
<dbReference type="Pfam" id="PF00481">
    <property type="entry name" value="PP2C"/>
    <property type="match status" value="2"/>
</dbReference>
<dbReference type="PANTHER" id="PTHR13832:SF792">
    <property type="entry name" value="GM14286P"/>
    <property type="match status" value="1"/>
</dbReference>
<dbReference type="SMART" id="SM00332">
    <property type="entry name" value="PP2Cc"/>
    <property type="match status" value="1"/>
</dbReference>
<dbReference type="VEuPathDB" id="CryptoDB:Cvel_8462"/>
<feature type="region of interest" description="Disordered" evidence="1">
    <location>
        <begin position="35"/>
        <end position="55"/>
    </location>
</feature>
<evidence type="ECO:0000256" key="1">
    <source>
        <dbReference type="SAM" id="MobiDB-lite"/>
    </source>
</evidence>
<sequence length="517" mass="56718">MFEPWKLWPRNGHLLIQRSFLVAMAASVSLASQQQQRRQNAEGSRALTDVNGSQLSEGEGWSYWVQTRRMLLSPFRSLPFFNQSVVRCYQIQPKAALLPESVSADGKQSDAVPLRLNVHMEKRLPKTVALQQYQANNNMEDRTSVAQLRVQGQTVLMCSVIDGHGGHQVAEYVKQHLAATVQDEISQAEGTASPLPPPPPSPSSTSTAASTPPSSPSPSSSSPSSPPQAAASSSSSSAFRSLSRMDLEKTLRGAHLSLDKKLMEAITLPFESGFSRIAKVGACCVSVMVTDSDVYVTNVGDCRAVLCKGGKAVTLTTDHTANSVAEQERLKREHPKEEDIVVCKRSITRPRRPSGVLDHLWEWARGEGSLGDETVGSACYVKGRLQPTRAFGDFHLKDEKFVMDKDAQKPRAFVRPPYSFPYISADPDVKSFRRSDTDAFLVLACDGVWDFLTADEVVAFVLEEGLEDLQKAADRVVAETLKKAAEESGMTLAALKALDEGTRRRYHDDTTVVVIRL</sequence>
<feature type="domain" description="PPM-type phosphatase" evidence="3">
    <location>
        <begin position="127"/>
        <end position="517"/>
    </location>
</feature>
<evidence type="ECO:0000259" key="3">
    <source>
        <dbReference type="PROSITE" id="PS51746"/>
    </source>
</evidence>
<dbReference type="SUPFAM" id="SSF81606">
    <property type="entry name" value="PP2C-like"/>
    <property type="match status" value="1"/>
</dbReference>
<dbReference type="PhylomeDB" id="A0A0G4HTH8"/>
<dbReference type="Gene3D" id="3.60.40.10">
    <property type="entry name" value="PPM-type phosphatase domain"/>
    <property type="match status" value="1"/>
</dbReference>
<dbReference type="InterPro" id="IPR001932">
    <property type="entry name" value="PPM-type_phosphatase-like_dom"/>
</dbReference>
<evidence type="ECO:0000313" key="4">
    <source>
        <dbReference type="EMBL" id="CEM47674.1"/>
    </source>
</evidence>
<organism evidence="4">
    <name type="scientific">Chromera velia CCMP2878</name>
    <dbReference type="NCBI Taxonomy" id="1169474"/>
    <lineage>
        <taxon>Eukaryota</taxon>
        <taxon>Sar</taxon>
        <taxon>Alveolata</taxon>
        <taxon>Colpodellida</taxon>
        <taxon>Chromeraceae</taxon>
        <taxon>Chromera</taxon>
    </lineage>
</organism>
<reference evidence="4" key="1">
    <citation type="submission" date="2014-11" db="EMBL/GenBank/DDBJ databases">
        <authorList>
            <person name="Otto D Thomas"/>
            <person name="Naeem Raeece"/>
        </authorList>
    </citation>
    <scope>NUCLEOTIDE SEQUENCE</scope>
</reference>
<dbReference type="CDD" id="cd00143">
    <property type="entry name" value="PP2Cc"/>
    <property type="match status" value="1"/>
</dbReference>
<feature type="compositionally biased region" description="Low complexity" evidence="1">
    <location>
        <begin position="203"/>
        <end position="238"/>
    </location>
</feature>
<dbReference type="PANTHER" id="PTHR13832">
    <property type="entry name" value="PROTEIN PHOSPHATASE 2C"/>
    <property type="match status" value="1"/>
</dbReference>
<dbReference type="InterPro" id="IPR036457">
    <property type="entry name" value="PPM-type-like_dom_sf"/>
</dbReference>
<proteinExistence type="predicted"/>
<dbReference type="InterPro" id="IPR015655">
    <property type="entry name" value="PP2C"/>
</dbReference>
<dbReference type="EMBL" id="CDMZ01003812">
    <property type="protein sequence ID" value="CEM47674.1"/>
    <property type="molecule type" value="Genomic_DNA"/>
</dbReference>
<dbReference type="AlphaFoldDB" id="A0A0G4HTH8"/>
<dbReference type="PROSITE" id="PS51746">
    <property type="entry name" value="PPM_2"/>
    <property type="match status" value="1"/>
</dbReference>
<name>A0A0G4HTH8_9ALVE</name>
<protein>
    <recommendedName>
        <fullName evidence="3">PPM-type phosphatase domain-containing protein</fullName>
    </recommendedName>
</protein>
<feature type="region of interest" description="Disordered" evidence="1">
    <location>
        <begin position="187"/>
        <end position="238"/>
    </location>
</feature>
<feature type="signal peptide" evidence="2">
    <location>
        <begin position="1"/>
        <end position="31"/>
    </location>
</feature>
<gene>
    <name evidence="4" type="ORF">Cvel_8462</name>
</gene>
<feature type="chain" id="PRO_5005191745" description="PPM-type phosphatase domain-containing protein" evidence="2">
    <location>
        <begin position="32"/>
        <end position="517"/>
    </location>
</feature>